<dbReference type="RefSeq" id="WP_106207449.1">
    <property type="nucleotide sequence ID" value="NZ_PVTD01000012.1"/>
</dbReference>
<dbReference type="Gene3D" id="3.90.25.10">
    <property type="entry name" value="UDP-galactose 4-epimerase, domain 1"/>
    <property type="match status" value="1"/>
</dbReference>
<gene>
    <name evidence="4" type="ORF">CLV78_11216</name>
</gene>
<proteinExistence type="inferred from homology"/>
<feature type="domain" description="NAD-dependent epimerase/dehydratase" evidence="3">
    <location>
        <begin position="4"/>
        <end position="292"/>
    </location>
</feature>
<comment type="similarity">
    <text evidence="2">Belongs to the NAD(P)-dependent epimerase/dehydratase family.</text>
</comment>
<dbReference type="AlphaFoldDB" id="A0A2T0RHJ1"/>
<comment type="pathway">
    <text evidence="1">Bacterial outer membrane biogenesis; LPS O-antigen biosynthesis.</text>
</comment>
<dbReference type="Proteomes" id="UP000239480">
    <property type="component" value="Unassembled WGS sequence"/>
</dbReference>
<evidence type="ECO:0000313" key="5">
    <source>
        <dbReference type="Proteomes" id="UP000239480"/>
    </source>
</evidence>
<evidence type="ECO:0000256" key="1">
    <source>
        <dbReference type="ARBA" id="ARBA00005125"/>
    </source>
</evidence>
<dbReference type="Gene3D" id="3.40.50.720">
    <property type="entry name" value="NAD(P)-binding Rossmann-like Domain"/>
    <property type="match status" value="1"/>
</dbReference>
<dbReference type="EMBL" id="PVTD01000012">
    <property type="protein sequence ID" value="PRY20643.1"/>
    <property type="molecule type" value="Genomic_DNA"/>
</dbReference>
<name>A0A2T0RHJ1_9RHOB</name>
<dbReference type="OrthoDB" id="9771073at2"/>
<keyword evidence="5" id="KW-1185">Reference proteome</keyword>
<dbReference type="Pfam" id="PF01370">
    <property type="entry name" value="Epimerase"/>
    <property type="match status" value="1"/>
</dbReference>
<protein>
    <submittedName>
        <fullName evidence="4">UDP-sulfoquinovose synthase</fullName>
    </submittedName>
</protein>
<dbReference type="InterPro" id="IPR036291">
    <property type="entry name" value="NAD(P)-bd_dom_sf"/>
</dbReference>
<organism evidence="4 5">
    <name type="scientific">Aliiruegeria haliotis</name>
    <dbReference type="NCBI Taxonomy" id="1280846"/>
    <lineage>
        <taxon>Bacteria</taxon>
        <taxon>Pseudomonadati</taxon>
        <taxon>Pseudomonadota</taxon>
        <taxon>Alphaproteobacteria</taxon>
        <taxon>Rhodobacterales</taxon>
        <taxon>Roseobacteraceae</taxon>
        <taxon>Aliiruegeria</taxon>
    </lineage>
</organism>
<accession>A0A2T0RHJ1</accession>
<evidence type="ECO:0000259" key="3">
    <source>
        <dbReference type="Pfam" id="PF01370"/>
    </source>
</evidence>
<dbReference type="SUPFAM" id="SSF51735">
    <property type="entry name" value="NAD(P)-binding Rossmann-fold domains"/>
    <property type="match status" value="1"/>
</dbReference>
<evidence type="ECO:0000256" key="2">
    <source>
        <dbReference type="ARBA" id="ARBA00007637"/>
    </source>
</evidence>
<reference evidence="4 5" key="1">
    <citation type="submission" date="2018-03" db="EMBL/GenBank/DDBJ databases">
        <title>Genomic Encyclopedia of Archaeal and Bacterial Type Strains, Phase II (KMG-II): from individual species to whole genera.</title>
        <authorList>
            <person name="Goeker M."/>
        </authorList>
    </citation>
    <scope>NUCLEOTIDE SEQUENCE [LARGE SCALE GENOMIC DNA]</scope>
    <source>
        <strain evidence="4 5">DSM 29328</strain>
    </source>
</reference>
<evidence type="ECO:0000313" key="4">
    <source>
        <dbReference type="EMBL" id="PRY20643.1"/>
    </source>
</evidence>
<sequence length="409" mass="45120">MACIVVVGGDGFCGWPTSLHLAAKGHDVVILDNLSRREIDRELGTESLTPIASMNDRLSAWAESGGRPITFEQVDVARDPEALADALARYRPETVIHFAEQRAAPYSMRSVKHKRYTVDNNVSGTHNLLSAVVELGLDPHIVHLGTMGVYGYDSSGLTIPEGYLDILVPGEHNVVHKRQILYPTNPGSVYHMTKSMDQLLFQFYARNDRVRVTDLHQGIVWGTQTEETRRDERLINRFDYDGDYGTVLNRFLMQAAVGHPLTVHGTGGQTRAFIHLQDTVGCIALAVENPPERNGRVMIRNQMTETHRIRDLAELVSGLTGVEVAMVDNPRNEAAENGLEVSNKSFLDLGLNPTTLENGLMDETVEIAQRFAHRSRTDAVPAMVTWTRDRNPGVLPADAAPSLGIATVA</sequence>
<dbReference type="PANTHER" id="PTHR43000">
    <property type="entry name" value="DTDP-D-GLUCOSE 4,6-DEHYDRATASE-RELATED"/>
    <property type="match status" value="1"/>
</dbReference>
<dbReference type="InterPro" id="IPR001509">
    <property type="entry name" value="Epimerase_deHydtase"/>
</dbReference>
<comment type="caution">
    <text evidence="4">The sequence shown here is derived from an EMBL/GenBank/DDBJ whole genome shotgun (WGS) entry which is preliminary data.</text>
</comment>